<dbReference type="EMBL" id="QSES01000015">
    <property type="protein sequence ID" value="RGZ92086.1"/>
    <property type="molecule type" value="Genomic_DNA"/>
</dbReference>
<feature type="chain" id="PRO_5038359958" description="Lipoprotein" evidence="2">
    <location>
        <begin position="20"/>
        <end position="281"/>
    </location>
</feature>
<name>A0A413Q6D4_9FIRM</name>
<organism evidence="3 4">
    <name type="scientific">Agathobacter rectalis</name>
    <dbReference type="NCBI Taxonomy" id="39491"/>
    <lineage>
        <taxon>Bacteria</taxon>
        <taxon>Bacillati</taxon>
        <taxon>Bacillota</taxon>
        <taxon>Clostridia</taxon>
        <taxon>Lachnospirales</taxon>
        <taxon>Lachnospiraceae</taxon>
        <taxon>Agathobacter</taxon>
    </lineage>
</organism>
<comment type="caution">
    <text evidence="3">The sequence shown here is derived from an EMBL/GenBank/DDBJ whole genome shotgun (WGS) entry which is preliminary data.</text>
</comment>
<gene>
    <name evidence="3" type="ORF">DW967_09145</name>
</gene>
<protein>
    <recommendedName>
        <fullName evidence="5">Lipoprotein</fullName>
    </recommendedName>
</protein>
<feature type="compositionally biased region" description="Polar residues" evidence="1">
    <location>
        <begin position="24"/>
        <end position="44"/>
    </location>
</feature>
<feature type="compositionally biased region" description="Polar residues" evidence="1">
    <location>
        <begin position="102"/>
        <end position="130"/>
    </location>
</feature>
<evidence type="ECO:0000256" key="2">
    <source>
        <dbReference type="SAM" id="SignalP"/>
    </source>
</evidence>
<evidence type="ECO:0000313" key="3">
    <source>
        <dbReference type="EMBL" id="RGZ92086.1"/>
    </source>
</evidence>
<sequence length="281" mass="29338">MKRKIITAILAITVVFSAASCGTAENKSSNTQEATVSDTQNSTERVSEAAGDTQSEEMTATVKDDEKVSGSGTSKSDTSDAAASSSADSKNADSTVKKNSSDGKSSTKNSTSTAVNHNSTQSTGASTAKTDSGKKSAQSSGASNQTKPASAAGSKGTDSSSGTANKPAAHTHTWVRYVANTINHPEQGHYETKVVKAAYDEPKYEYHNVCNKCGKDLGTDDDEVDKVAEHEFECDGSYSCIPVQVGTIHHDAVTEQVYVVDQAAYTENVYGERCSGCGATK</sequence>
<evidence type="ECO:0008006" key="5">
    <source>
        <dbReference type="Google" id="ProtNLM"/>
    </source>
</evidence>
<feature type="compositionally biased region" description="Low complexity" evidence="1">
    <location>
        <begin position="69"/>
        <end position="94"/>
    </location>
</feature>
<dbReference type="PROSITE" id="PS51257">
    <property type="entry name" value="PROKAR_LIPOPROTEIN"/>
    <property type="match status" value="1"/>
</dbReference>
<evidence type="ECO:0000313" key="4">
    <source>
        <dbReference type="Proteomes" id="UP000283721"/>
    </source>
</evidence>
<feature type="signal peptide" evidence="2">
    <location>
        <begin position="1"/>
        <end position="19"/>
    </location>
</feature>
<evidence type="ECO:0000256" key="1">
    <source>
        <dbReference type="SAM" id="MobiDB-lite"/>
    </source>
</evidence>
<keyword evidence="2" id="KW-0732">Signal</keyword>
<dbReference type="AlphaFoldDB" id="A0A413Q6D4"/>
<feature type="region of interest" description="Disordered" evidence="1">
    <location>
        <begin position="24"/>
        <end position="167"/>
    </location>
</feature>
<dbReference type="Proteomes" id="UP000283721">
    <property type="component" value="Unassembled WGS sequence"/>
</dbReference>
<reference evidence="3 4" key="1">
    <citation type="submission" date="2018-08" db="EMBL/GenBank/DDBJ databases">
        <title>A genome reference for cultivated species of the human gut microbiota.</title>
        <authorList>
            <person name="Zou Y."/>
            <person name="Xue W."/>
            <person name="Luo G."/>
        </authorList>
    </citation>
    <scope>NUCLEOTIDE SEQUENCE [LARGE SCALE GENOMIC DNA]</scope>
    <source>
        <strain evidence="3 4">AM47-6BH</strain>
    </source>
</reference>
<proteinExistence type="predicted"/>
<accession>A0A413Q6D4</accession>
<feature type="compositionally biased region" description="Low complexity" evidence="1">
    <location>
        <begin position="135"/>
        <end position="145"/>
    </location>
</feature>